<dbReference type="Proteomes" id="UP001054889">
    <property type="component" value="Unassembled WGS sequence"/>
</dbReference>
<accession>A0AAV5D5Q6</accession>
<evidence type="ECO:0000313" key="2">
    <source>
        <dbReference type="Proteomes" id="UP001054889"/>
    </source>
</evidence>
<sequence>MPTKVNVRCSCNTLKQEWICQDVLKEYRKSGRDPKEVPKNQYGVGLLACGENCIKKIKATDSELHLRKSLENKVQDITVITLFLAPLWRLPMCQNAGSDVTADKKRLKFPNSR</sequence>
<keyword evidence="2" id="KW-1185">Reference proteome</keyword>
<protein>
    <submittedName>
        <fullName evidence="1">Uncharacterized protein</fullName>
    </submittedName>
</protein>
<comment type="caution">
    <text evidence="1">The sequence shown here is derived from an EMBL/GenBank/DDBJ whole genome shotgun (WGS) entry which is preliminary data.</text>
</comment>
<dbReference type="AlphaFoldDB" id="A0AAV5D5Q6"/>
<proteinExistence type="predicted"/>
<dbReference type="EMBL" id="BQKI01000012">
    <property type="protein sequence ID" value="GJN05733.1"/>
    <property type="molecule type" value="Genomic_DNA"/>
</dbReference>
<reference evidence="1" key="2">
    <citation type="submission" date="2021-12" db="EMBL/GenBank/DDBJ databases">
        <title>Resequencing data analysis of finger millet.</title>
        <authorList>
            <person name="Hatakeyama M."/>
            <person name="Aluri S."/>
            <person name="Balachadran M.T."/>
            <person name="Sivarajan S.R."/>
            <person name="Poveda L."/>
            <person name="Shimizu-Inatsugi R."/>
            <person name="Schlapbach R."/>
            <person name="Sreeman S.M."/>
            <person name="Shimizu K.K."/>
        </authorList>
    </citation>
    <scope>NUCLEOTIDE SEQUENCE</scope>
</reference>
<gene>
    <name evidence="1" type="primary">ga23394</name>
    <name evidence="1" type="ORF">PR202_ga23394</name>
</gene>
<evidence type="ECO:0000313" key="1">
    <source>
        <dbReference type="EMBL" id="GJN05733.1"/>
    </source>
</evidence>
<reference evidence="1" key="1">
    <citation type="journal article" date="2018" name="DNA Res.">
        <title>Multiple hybrid de novo genome assembly of finger millet, an orphan allotetraploid crop.</title>
        <authorList>
            <person name="Hatakeyama M."/>
            <person name="Aluri S."/>
            <person name="Balachadran M.T."/>
            <person name="Sivarajan S.R."/>
            <person name="Patrignani A."/>
            <person name="Gruter S."/>
            <person name="Poveda L."/>
            <person name="Shimizu-Inatsugi R."/>
            <person name="Baeten J."/>
            <person name="Francoijs K.J."/>
            <person name="Nataraja K.N."/>
            <person name="Reddy Y.A.N."/>
            <person name="Phadnis S."/>
            <person name="Ravikumar R.L."/>
            <person name="Schlapbach R."/>
            <person name="Sreeman S.M."/>
            <person name="Shimizu K.K."/>
        </authorList>
    </citation>
    <scope>NUCLEOTIDE SEQUENCE</scope>
</reference>
<organism evidence="1 2">
    <name type="scientific">Eleusine coracana subsp. coracana</name>
    <dbReference type="NCBI Taxonomy" id="191504"/>
    <lineage>
        <taxon>Eukaryota</taxon>
        <taxon>Viridiplantae</taxon>
        <taxon>Streptophyta</taxon>
        <taxon>Embryophyta</taxon>
        <taxon>Tracheophyta</taxon>
        <taxon>Spermatophyta</taxon>
        <taxon>Magnoliopsida</taxon>
        <taxon>Liliopsida</taxon>
        <taxon>Poales</taxon>
        <taxon>Poaceae</taxon>
        <taxon>PACMAD clade</taxon>
        <taxon>Chloridoideae</taxon>
        <taxon>Cynodonteae</taxon>
        <taxon>Eleusininae</taxon>
        <taxon>Eleusine</taxon>
    </lineage>
</organism>
<name>A0AAV5D5Q6_ELECO</name>